<dbReference type="AlphaFoldDB" id="G7H6C1"/>
<name>G7H6C1_9ACTN</name>
<gene>
    <name evidence="1" type="ORF">GOARA_068_00550</name>
</gene>
<protein>
    <submittedName>
        <fullName evidence="1">Uncharacterized protein</fullName>
    </submittedName>
</protein>
<evidence type="ECO:0000313" key="2">
    <source>
        <dbReference type="Proteomes" id="UP000035088"/>
    </source>
</evidence>
<dbReference type="STRING" id="1073574.GOARA_068_00550"/>
<evidence type="ECO:0000313" key="1">
    <source>
        <dbReference type="EMBL" id="GAB11396.1"/>
    </source>
</evidence>
<accession>G7H6C1</accession>
<reference evidence="1 2" key="1">
    <citation type="submission" date="2011-11" db="EMBL/GenBank/DDBJ databases">
        <title>Whole genome shotgun sequence of Gordonia araii NBRC 100433.</title>
        <authorList>
            <person name="Yoshida Y."/>
            <person name="Hosoyama A."/>
            <person name="Tsuchikane K."/>
            <person name="Katsumata H."/>
            <person name="Yamazaki S."/>
            <person name="Fujita N."/>
        </authorList>
    </citation>
    <scope>NUCLEOTIDE SEQUENCE [LARGE SCALE GENOMIC DNA]</scope>
    <source>
        <strain evidence="1 2">NBRC 100433</strain>
    </source>
</reference>
<dbReference type="OrthoDB" id="4753264at2"/>
<organism evidence="1 2">
    <name type="scientific">Gordonia araii NBRC 100433</name>
    <dbReference type="NCBI Taxonomy" id="1073574"/>
    <lineage>
        <taxon>Bacteria</taxon>
        <taxon>Bacillati</taxon>
        <taxon>Actinomycetota</taxon>
        <taxon>Actinomycetes</taxon>
        <taxon>Mycobacteriales</taxon>
        <taxon>Gordoniaceae</taxon>
        <taxon>Gordonia</taxon>
    </lineage>
</organism>
<dbReference type="Proteomes" id="UP000035088">
    <property type="component" value="Unassembled WGS sequence"/>
</dbReference>
<sequence>MKKLVKWIILSLVLLLVVFAAAAFLLAREWGLIPRGIEPDDAAAKLGIQIPTSATEVHASHDDWQGTCTSVEFLLPNDQWRRFVESNHPVPVQPSASSGGYTCGPSKVSCEGDAAPLDLNAALRAFEIRSTGDDGVETSIHVTPNCRPGSTRVTWWRASI</sequence>
<dbReference type="RefSeq" id="WP_007323471.1">
    <property type="nucleotide sequence ID" value="NZ_BAEE01000068.1"/>
</dbReference>
<keyword evidence="2" id="KW-1185">Reference proteome</keyword>
<proteinExistence type="predicted"/>
<dbReference type="EMBL" id="BAEE01000068">
    <property type="protein sequence ID" value="GAB11396.1"/>
    <property type="molecule type" value="Genomic_DNA"/>
</dbReference>
<comment type="caution">
    <text evidence="1">The sequence shown here is derived from an EMBL/GenBank/DDBJ whole genome shotgun (WGS) entry which is preliminary data.</text>
</comment>